<evidence type="ECO:0000313" key="1">
    <source>
        <dbReference type="EMBL" id="GGT59636.1"/>
    </source>
</evidence>
<evidence type="ECO:0000313" key="2">
    <source>
        <dbReference type="Proteomes" id="UP000629911"/>
    </source>
</evidence>
<accession>A0ABQ2U0E2</accession>
<gene>
    <name evidence="1" type="ORF">GCM10010287_37360</name>
</gene>
<protein>
    <submittedName>
        <fullName evidence="1">Uncharacterized protein</fullName>
    </submittedName>
</protein>
<dbReference type="Proteomes" id="UP000629911">
    <property type="component" value="Unassembled WGS sequence"/>
</dbReference>
<proteinExistence type="predicted"/>
<dbReference type="EMBL" id="BMTZ01000010">
    <property type="protein sequence ID" value="GGT59636.1"/>
    <property type="molecule type" value="Genomic_DNA"/>
</dbReference>
<organism evidence="1 2">
    <name type="scientific">Streptomyces variabilis</name>
    <dbReference type="NCBI Taxonomy" id="67372"/>
    <lineage>
        <taxon>Bacteria</taxon>
        <taxon>Bacillati</taxon>
        <taxon>Actinomycetota</taxon>
        <taxon>Actinomycetes</taxon>
        <taxon>Kitasatosporales</taxon>
        <taxon>Streptomycetaceae</taxon>
        <taxon>Streptomyces</taxon>
        <taxon>Streptomyces griseoincarnatus group</taxon>
    </lineage>
</organism>
<name>A0ABQ2U0E2_9ACTN</name>
<keyword evidence="2" id="KW-1185">Reference proteome</keyword>
<reference evidence="2" key="1">
    <citation type="journal article" date="2019" name="Int. J. Syst. Evol. Microbiol.">
        <title>The Global Catalogue of Microorganisms (GCM) 10K type strain sequencing project: providing services to taxonomists for standard genome sequencing and annotation.</title>
        <authorList>
            <consortium name="The Broad Institute Genomics Platform"/>
            <consortium name="The Broad Institute Genome Sequencing Center for Infectious Disease"/>
            <person name="Wu L."/>
            <person name="Ma J."/>
        </authorList>
    </citation>
    <scope>NUCLEOTIDE SEQUENCE [LARGE SCALE GENOMIC DNA]</scope>
    <source>
        <strain evidence="2">JCM 4422</strain>
    </source>
</reference>
<sequence>MQEVRWSRAVELRPCNERALSLDPVRPAFAHELLQGLQDRGARGVEPEREQSLRGQAFTRRQRLGDLDDLLLHSVVLRHPCDGTGHSGAVSDDAHVGGHDPPSGRTRRCFVIARELAVGLVHPGSVWASRERPRDRPGGAG</sequence>
<comment type="caution">
    <text evidence="1">The sequence shown here is derived from an EMBL/GenBank/DDBJ whole genome shotgun (WGS) entry which is preliminary data.</text>
</comment>